<gene>
    <name evidence="3" type="ORF">A4R35_00780</name>
</gene>
<keyword evidence="2" id="KW-1133">Transmembrane helix</keyword>
<name>A0A328V8V0_9CHLR</name>
<sequence>MKHNAERGIEADALAGEDAASNQGQSPAEGAPVQDPSAQAEFQLLPHEAWCRLCSSLTALALCVAGLGHVLWGVLLALLVQLLLLQHFYQLGSGFQQRGSAAQKYWREQLNIMIIGELVLGSSIAIPALLRS</sequence>
<dbReference type="Proteomes" id="UP000248706">
    <property type="component" value="Unassembled WGS sequence"/>
</dbReference>
<evidence type="ECO:0000256" key="1">
    <source>
        <dbReference type="SAM" id="MobiDB-lite"/>
    </source>
</evidence>
<dbReference type="RefSeq" id="WP_112425625.1">
    <property type="nucleotide sequence ID" value="NZ_MCIF01000002.1"/>
</dbReference>
<proteinExistence type="predicted"/>
<dbReference type="AlphaFoldDB" id="A0A328V8V0"/>
<comment type="caution">
    <text evidence="3">The sequence shown here is derived from an EMBL/GenBank/DDBJ whole genome shotgun (WGS) entry which is preliminary data.</text>
</comment>
<evidence type="ECO:0000313" key="4">
    <source>
        <dbReference type="Proteomes" id="UP000248706"/>
    </source>
</evidence>
<reference evidence="3 4" key="1">
    <citation type="submission" date="2016-08" db="EMBL/GenBank/DDBJ databases">
        <title>Analysis of Carbohydrate Active Enzymes in Thermogemmatispora T81 Reveals Carbohydrate Degradation Ability.</title>
        <authorList>
            <person name="Tomazini A."/>
            <person name="Lal S."/>
            <person name="Stott M."/>
            <person name="Henrissat B."/>
            <person name="Polikarpov I."/>
            <person name="Sparling R."/>
            <person name="Levin D.B."/>
        </authorList>
    </citation>
    <scope>NUCLEOTIDE SEQUENCE [LARGE SCALE GENOMIC DNA]</scope>
    <source>
        <strain evidence="3 4">T81</strain>
    </source>
</reference>
<accession>A0A328V8V0</accession>
<feature type="region of interest" description="Disordered" evidence="1">
    <location>
        <begin position="12"/>
        <end position="36"/>
    </location>
</feature>
<protein>
    <submittedName>
        <fullName evidence="3">Uncharacterized protein</fullName>
    </submittedName>
</protein>
<keyword evidence="2" id="KW-0472">Membrane</keyword>
<keyword evidence="2" id="KW-0812">Transmembrane</keyword>
<keyword evidence="4" id="KW-1185">Reference proteome</keyword>
<evidence type="ECO:0000256" key="2">
    <source>
        <dbReference type="SAM" id="Phobius"/>
    </source>
</evidence>
<dbReference type="EMBL" id="MCIF01000002">
    <property type="protein sequence ID" value="RAQ94046.1"/>
    <property type="molecule type" value="Genomic_DNA"/>
</dbReference>
<evidence type="ECO:0000313" key="3">
    <source>
        <dbReference type="EMBL" id="RAQ94046.1"/>
    </source>
</evidence>
<organism evidence="3 4">
    <name type="scientific">Thermogemmatispora tikiterensis</name>
    <dbReference type="NCBI Taxonomy" id="1825093"/>
    <lineage>
        <taxon>Bacteria</taxon>
        <taxon>Bacillati</taxon>
        <taxon>Chloroflexota</taxon>
        <taxon>Ktedonobacteria</taxon>
        <taxon>Thermogemmatisporales</taxon>
        <taxon>Thermogemmatisporaceae</taxon>
        <taxon>Thermogemmatispora</taxon>
    </lineage>
</organism>
<feature type="transmembrane region" description="Helical" evidence="2">
    <location>
        <begin position="70"/>
        <end position="89"/>
    </location>
</feature>
<feature type="transmembrane region" description="Helical" evidence="2">
    <location>
        <begin position="110"/>
        <end position="130"/>
    </location>
</feature>